<keyword evidence="1" id="KW-0472">Membrane</keyword>
<keyword evidence="1" id="KW-1133">Transmembrane helix</keyword>
<feature type="transmembrane region" description="Helical" evidence="1">
    <location>
        <begin position="49"/>
        <end position="69"/>
    </location>
</feature>
<dbReference type="RefSeq" id="WP_191873855.1">
    <property type="nucleotide sequence ID" value="NZ_BMTD01000005.1"/>
</dbReference>
<dbReference type="Pfam" id="PF20128">
    <property type="entry name" value="DUF6518"/>
    <property type="match status" value="1"/>
</dbReference>
<reference evidence="2" key="1">
    <citation type="journal article" date="2014" name="Int. J. Syst. Evol. Microbiol.">
        <title>Complete genome sequence of Corynebacterium casei LMG S-19264T (=DSM 44701T), isolated from a smear-ripened cheese.</title>
        <authorList>
            <consortium name="US DOE Joint Genome Institute (JGI-PGF)"/>
            <person name="Walter F."/>
            <person name="Albersmeier A."/>
            <person name="Kalinowski J."/>
            <person name="Ruckert C."/>
        </authorList>
    </citation>
    <scope>NUCLEOTIDE SEQUENCE</scope>
    <source>
        <strain evidence="2">JCM 4369</strain>
    </source>
</reference>
<keyword evidence="1" id="KW-0812">Transmembrane</keyword>
<proteinExistence type="predicted"/>
<gene>
    <name evidence="2" type="ORF">GCM10010260_28410</name>
</gene>
<feature type="transmembrane region" description="Helical" evidence="1">
    <location>
        <begin position="21"/>
        <end position="43"/>
    </location>
</feature>
<dbReference type="EMBL" id="BMTD01000005">
    <property type="protein sequence ID" value="GGU92148.1"/>
    <property type="molecule type" value="Genomic_DNA"/>
</dbReference>
<dbReference type="Proteomes" id="UP000618795">
    <property type="component" value="Unassembled WGS sequence"/>
</dbReference>
<feature type="transmembrane region" description="Helical" evidence="1">
    <location>
        <begin position="107"/>
        <end position="128"/>
    </location>
</feature>
<feature type="transmembrane region" description="Helical" evidence="1">
    <location>
        <begin position="140"/>
        <end position="159"/>
    </location>
</feature>
<feature type="transmembrane region" description="Helical" evidence="1">
    <location>
        <begin position="76"/>
        <end position="95"/>
    </location>
</feature>
<sequence length="215" mass="21988">MTTTTAGPAGPASRPRARGGAAATAAVVGLLLGVLTNLAQGWLPGAWQQIANSGAVWSTVAFAVGAVLYREVSAARAALGGLAAEAALVVGYYGFAEFGRDGAGDLFFPLVWLAMACVAGPLFGVAGHWWHSGRDARRRVIGLAAPAGLFGMEGLAYAWKLHHAAQAWACLALFVLIPLLMAATHKQRAATLAAAAVFAPLAYAVVELPLQALSA</sequence>
<name>A0A918I9R0_9ACTN</name>
<evidence type="ECO:0000313" key="2">
    <source>
        <dbReference type="EMBL" id="GGU92148.1"/>
    </source>
</evidence>
<feature type="transmembrane region" description="Helical" evidence="1">
    <location>
        <begin position="165"/>
        <end position="182"/>
    </location>
</feature>
<reference evidence="2" key="2">
    <citation type="submission" date="2020-09" db="EMBL/GenBank/DDBJ databases">
        <authorList>
            <person name="Sun Q."/>
            <person name="Ohkuma M."/>
        </authorList>
    </citation>
    <scope>NUCLEOTIDE SEQUENCE</scope>
    <source>
        <strain evidence="2">JCM 4369</strain>
    </source>
</reference>
<dbReference type="InterPro" id="IPR045393">
    <property type="entry name" value="DUF6518"/>
</dbReference>
<dbReference type="AlphaFoldDB" id="A0A918I9R0"/>
<protein>
    <submittedName>
        <fullName evidence="2">Uncharacterized protein</fullName>
    </submittedName>
</protein>
<evidence type="ECO:0000313" key="3">
    <source>
        <dbReference type="Proteomes" id="UP000618795"/>
    </source>
</evidence>
<accession>A0A918I9R0</accession>
<comment type="caution">
    <text evidence="2">The sequence shown here is derived from an EMBL/GenBank/DDBJ whole genome shotgun (WGS) entry which is preliminary data.</text>
</comment>
<keyword evidence="3" id="KW-1185">Reference proteome</keyword>
<feature type="transmembrane region" description="Helical" evidence="1">
    <location>
        <begin position="189"/>
        <end position="206"/>
    </location>
</feature>
<organism evidence="2 3">
    <name type="scientific">Streptomyces filipinensis</name>
    <dbReference type="NCBI Taxonomy" id="66887"/>
    <lineage>
        <taxon>Bacteria</taxon>
        <taxon>Bacillati</taxon>
        <taxon>Actinomycetota</taxon>
        <taxon>Actinomycetes</taxon>
        <taxon>Kitasatosporales</taxon>
        <taxon>Streptomycetaceae</taxon>
        <taxon>Streptomyces</taxon>
    </lineage>
</organism>
<evidence type="ECO:0000256" key="1">
    <source>
        <dbReference type="SAM" id="Phobius"/>
    </source>
</evidence>